<proteinExistence type="predicted"/>
<accession>A0A9D4H9N5</accession>
<dbReference type="EMBL" id="JAIWYP010000004">
    <property type="protein sequence ID" value="KAH3831113.1"/>
    <property type="molecule type" value="Genomic_DNA"/>
</dbReference>
<evidence type="ECO:0000313" key="3">
    <source>
        <dbReference type="Proteomes" id="UP000828390"/>
    </source>
</evidence>
<dbReference type="Pfam" id="PF09121">
    <property type="entry name" value="Tower"/>
    <property type="match status" value="1"/>
</dbReference>
<gene>
    <name evidence="2" type="ORF">DPMN_104375</name>
</gene>
<comment type="caution">
    <text evidence="2">The sequence shown here is derived from an EMBL/GenBank/DDBJ whole genome shotgun (WGS) entry which is preliminary data.</text>
</comment>
<dbReference type="Proteomes" id="UP000828390">
    <property type="component" value="Unassembled WGS sequence"/>
</dbReference>
<evidence type="ECO:0000259" key="1">
    <source>
        <dbReference type="SMART" id="SM01341"/>
    </source>
</evidence>
<feature type="domain" description="Tower" evidence="1">
    <location>
        <begin position="1"/>
        <end position="42"/>
    </location>
</feature>
<keyword evidence="3" id="KW-1185">Reference proteome</keyword>
<evidence type="ECO:0000313" key="2">
    <source>
        <dbReference type="EMBL" id="KAH3831113.1"/>
    </source>
</evidence>
<sequence>MEKCVGGEFIFRSSQAEERVRQEYETRKQAEMEKIYASVEKQCEEEHRQGRHSYTMSDKCLMILNNIIVGRVFLCHIKSACSSCMVCLLLVV</sequence>
<dbReference type="AlphaFoldDB" id="A0A9D4H9N5"/>
<reference evidence="2" key="2">
    <citation type="submission" date="2020-11" db="EMBL/GenBank/DDBJ databases">
        <authorList>
            <person name="McCartney M.A."/>
            <person name="Auch B."/>
            <person name="Kono T."/>
            <person name="Mallez S."/>
            <person name="Becker A."/>
            <person name="Gohl D.M."/>
            <person name="Silverstein K.A.T."/>
            <person name="Koren S."/>
            <person name="Bechman K.B."/>
            <person name="Herman A."/>
            <person name="Abrahante J.E."/>
            <person name="Garbe J."/>
        </authorList>
    </citation>
    <scope>NUCLEOTIDE SEQUENCE</scope>
    <source>
        <strain evidence="2">Duluth1</strain>
        <tissue evidence="2">Whole animal</tissue>
    </source>
</reference>
<dbReference type="InterPro" id="IPR015205">
    <property type="entry name" value="Tower_dom"/>
</dbReference>
<name>A0A9D4H9N5_DREPO</name>
<reference evidence="2" key="1">
    <citation type="journal article" date="2019" name="bioRxiv">
        <title>The Genome of the Zebra Mussel, Dreissena polymorpha: A Resource for Invasive Species Research.</title>
        <authorList>
            <person name="McCartney M.A."/>
            <person name="Auch B."/>
            <person name="Kono T."/>
            <person name="Mallez S."/>
            <person name="Zhang Y."/>
            <person name="Obille A."/>
            <person name="Becker A."/>
            <person name="Abrahante J.E."/>
            <person name="Garbe J."/>
            <person name="Badalamenti J.P."/>
            <person name="Herman A."/>
            <person name="Mangelson H."/>
            <person name="Liachko I."/>
            <person name="Sullivan S."/>
            <person name="Sone E.D."/>
            <person name="Koren S."/>
            <person name="Silverstein K.A.T."/>
            <person name="Beckman K.B."/>
            <person name="Gohl D.M."/>
        </authorList>
    </citation>
    <scope>NUCLEOTIDE SEQUENCE</scope>
    <source>
        <strain evidence="2">Duluth1</strain>
        <tissue evidence="2">Whole animal</tissue>
    </source>
</reference>
<organism evidence="2 3">
    <name type="scientific">Dreissena polymorpha</name>
    <name type="common">Zebra mussel</name>
    <name type="synonym">Mytilus polymorpha</name>
    <dbReference type="NCBI Taxonomy" id="45954"/>
    <lineage>
        <taxon>Eukaryota</taxon>
        <taxon>Metazoa</taxon>
        <taxon>Spiralia</taxon>
        <taxon>Lophotrochozoa</taxon>
        <taxon>Mollusca</taxon>
        <taxon>Bivalvia</taxon>
        <taxon>Autobranchia</taxon>
        <taxon>Heteroconchia</taxon>
        <taxon>Euheterodonta</taxon>
        <taxon>Imparidentia</taxon>
        <taxon>Neoheterodontei</taxon>
        <taxon>Myida</taxon>
        <taxon>Dreissenoidea</taxon>
        <taxon>Dreissenidae</taxon>
        <taxon>Dreissena</taxon>
    </lineage>
</organism>
<dbReference type="SUPFAM" id="SSF81878">
    <property type="entry name" value="BRCA2 tower domain"/>
    <property type="match status" value="1"/>
</dbReference>
<protein>
    <recommendedName>
        <fullName evidence="1">Tower domain-containing protein</fullName>
    </recommendedName>
</protein>
<dbReference type="Gene3D" id="6.10.70.10">
    <property type="match status" value="1"/>
</dbReference>
<dbReference type="SMART" id="SM01341">
    <property type="entry name" value="Tower"/>
    <property type="match status" value="1"/>
</dbReference>